<feature type="transmembrane region" description="Helical" evidence="1">
    <location>
        <begin position="280"/>
        <end position="301"/>
    </location>
</feature>
<reference evidence="2" key="1">
    <citation type="submission" date="2021-06" db="EMBL/GenBank/DDBJ databases">
        <authorList>
            <person name="Kallberg Y."/>
            <person name="Tangrot J."/>
            <person name="Rosling A."/>
        </authorList>
    </citation>
    <scope>NUCLEOTIDE SEQUENCE</scope>
    <source>
        <strain evidence="2">CL551</strain>
    </source>
</reference>
<dbReference type="EMBL" id="CAJVPV010004246">
    <property type="protein sequence ID" value="CAG8569367.1"/>
    <property type="molecule type" value="Genomic_DNA"/>
</dbReference>
<feature type="transmembrane region" description="Helical" evidence="1">
    <location>
        <begin position="161"/>
        <end position="182"/>
    </location>
</feature>
<dbReference type="PANTHER" id="PTHR34391:SF1">
    <property type="entry name" value="UPF0658 GOLGI APPARATUS MEMBRANE PROTEIN C1952.10C-RELATED"/>
    <property type="match status" value="1"/>
</dbReference>
<keyword evidence="3" id="KW-1185">Reference proteome</keyword>
<feature type="transmembrane region" description="Helical" evidence="1">
    <location>
        <begin position="307"/>
        <end position="331"/>
    </location>
</feature>
<keyword evidence="1" id="KW-0472">Membrane</keyword>
<evidence type="ECO:0000313" key="3">
    <source>
        <dbReference type="Proteomes" id="UP000789342"/>
    </source>
</evidence>
<sequence>MGEHEQRSANMGVTFNTWLEKFQERVVESKWTKLFVLASTLQLCSVIVLESRVLDRNNRFRKTLMDSGNTTCTKPSIDRMLLIEQENAIFMVFQLFQLWFCLNAVYNQNTFQIITIAVINFLCGLCSIVQILEIRKWSSDLNAACGAVVPNFDKDFGSYDVPLVVCLVIFSLIIAFLSWKLYQQFGWNIYKRIGADIRMQKIYKTILIFVLYLKLDLFFILVTAVEVFMSFNIDTPQTNNFIFVLPKGLYYFHMFVTIMILLLEVLAYYALRREWKIGMIVYLVLSLCTVVDFIVLLKFATKTITQSWYFFILLVVVAIVLSLLTWVWALLVTRDFDKGFANLIEEGIKKKETRKPIIIED</sequence>
<keyword evidence="1" id="KW-1133">Transmembrane helix</keyword>
<keyword evidence="1" id="KW-0812">Transmembrane</keyword>
<name>A0A9N9BIN6_9GLOM</name>
<dbReference type="InterPro" id="IPR040410">
    <property type="entry name" value="UPF0658_Golgi"/>
</dbReference>
<protein>
    <submittedName>
        <fullName evidence="2">18725_t:CDS:1</fullName>
    </submittedName>
</protein>
<feature type="transmembrane region" description="Helical" evidence="1">
    <location>
        <begin position="202"/>
        <end position="229"/>
    </location>
</feature>
<evidence type="ECO:0000313" key="2">
    <source>
        <dbReference type="EMBL" id="CAG8569367.1"/>
    </source>
</evidence>
<feature type="transmembrane region" description="Helical" evidence="1">
    <location>
        <begin position="249"/>
        <end position="271"/>
    </location>
</feature>
<feature type="transmembrane region" description="Helical" evidence="1">
    <location>
        <begin position="113"/>
        <end position="132"/>
    </location>
</feature>
<dbReference type="OrthoDB" id="2448307at2759"/>
<dbReference type="Proteomes" id="UP000789342">
    <property type="component" value="Unassembled WGS sequence"/>
</dbReference>
<proteinExistence type="predicted"/>
<organism evidence="2 3">
    <name type="scientific">Acaulospora morrowiae</name>
    <dbReference type="NCBI Taxonomy" id="94023"/>
    <lineage>
        <taxon>Eukaryota</taxon>
        <taxon>Fungi</taxon>
        <taxon>Fungi incertae sedis</taxon>
        <taxon>Mucoromycota</taxon>
        <taxon>Glomeromycotina</taxon>
        <taxon>Glomeromycetes</taxon>
        <taxon>Diversisporales</taxon>
        <taxon>Acaulosporaceae</taxon>
        <taxon>Acaulospora</taxon>
    </lineage>
</organism>
<evidence type="ECO:0000256" key="1">
    <source>
        <dbReference type="SAM" id="Phobius"/>
    </source>
</evidence>
<comment type="caution">
    <text evidence="2">The sequence shown here is derived from an EMBL/GenBank/DDBJ whole genome shotgun (WGS) entry which is preliminary data.</text>
</comment>
<dbReference type="AlphaFoldDB" id="A0A9N9BIN6"/>
<dbReference type="PANTHER" id="PTHR34391">
    <property type="entry name" value="UPF0658 GOLGI APPARATUS MEMBRANE PROTEIN C1952.10C-RELATED"/>
    <property type="match status" value="1"/>
</dbReference>
<dbReference type="GO" id="GO:0005794">
    <property type="term" value="C:Golgi apparatus"/>
    <property type="evidence" value="ECO:0007669"/>
    <property type="project" value="TreeGrafter"/>
</dbReference>
<gene>
    <name evidence="2" type="ORF">AMORRO_LOCUS6390</name>
</gene>
<accession>A0A9N9BIN6</accession>